<dbReference type="AlphaFoldDB" id="A0A1M6FQG3"/>
<evidence type="ECO:0000313" key="1">
    <source>
        <dbReference type="EMBL" id="SHI99932.1"/>
    </source>
</evidence>
<sequence length="86" mass="9975">MCNCMATVSLKTRLNYNQILELTQQLSDDDKLELSRALAVETRGIKLKRLLNAFKTDEISQKEIDAEVEAVRQEAYEKRLRDKNNC</sequence>
<evidence type="ECO:0008006" key="3">
    <source>
        <dbReference type="Google" id="ProtNLM"/>
    </source>
</evidence>
<dbReference type="eggNOG" id="ENOG5033HUC">
    <property type="taxonomic scope" value="Bacteria"/>
</dbReference>
<dbReference type="EMBL" id="FQZN01000012">
    <property type="protein sequence ID" value="SHI99932.1"/>
    <property type="molecule type" value="Genomic_DNA"/>
</dbReference>
<evidence type="ECO:0000313" key="2">
    <source>
        <dbReference type="Proteomes" id="UP000184192"/>
    </source>
</evidence>
<protein>
    <recommendedName>
        <fullName evidence="3">Antitoxin</fullName>
    </recommendedName>
</protein>
<gene>
    <name evidence="1" type="ORF">SAMN05444350_112155</name>
</gene>
<accession>A0A1M6FQG3</accession>
<dbReference type="NCBIfam" id="NF047401">
    <property type="entry name" value="TA_anti_VapB15"/>
    <property type="match status" value="1"/>
</dbReference>
<organism evidence="1 2">
    <name type="scientific">Bacteroides stercorirosoris</name>
    <dbReference type="NCBI Taxonomy" id="871324"/>
    <lineage>
        <taxon>Bacteria</taxon>
        <taxon>Pseudomonadati</taxon>
        <taxon>Bacteroidota</taxon>
        <taxon>Bacteroidia</taxon>
        <taxon>Bacteroidales</taxon>
        <taxon>Bacteroidaceae</taxon>
        <taxon>Bacteroides</taxon>
    </lineage>
</organism>
<proteinExistence type="predicted"/>
<dbReference type="Proteomes" id="UP000184192">
    <property type="component" value="Unassembled WGS sequence"/>
</dbReference>
<reference evidence="2" key="1">
    <citation type="submission" date="2016-11" db="EMBL/GenBank/DDBJ databases">
        <authorList>
            <person name="Varghese N."/>
            <person name="Submissions S."/>
        </authorList>
    </citation>
    <scope>NUCLEOTIDE SEQUENCE [LARGE SCALE GENOMIC DNA]</scope>
    <source>
        <strain evidence="2">DSM 26884</strain>
    </source>
</reference>
<name>A0A1M6FQG3_9BACE</name>
<keyword evidence="2" id="KW-1185">Reference proteome</keyword>